<organism evidence="3 4">
    <name type="scientific">Alpinimonas psychrophila</name>
    <dbReference type="NCBI Taxonomy" id="748908"/>
    <lineage>
        <taxon>Bacteria</taxon>
        <taxon>Bacillati</taxon>
        <taxon>Actinomycetota</taxon>
        <taxon>Actinomycetes</taxon>
        <taxon>Micrococcales</taxon>
        <taxon>Microbacteriaceae</taxon>
        <taxon>Alpinimonas</taxon>
    </lineage>
</organism>
<reference evidence="3 4" key="1">
    <citation type="submission" date="2020-07" db="EMBL/GenBank/DDBJ databases">
        <title>Sequencing the genomes of 1000 actinobacteria strains.</title>
        <authorList>
            <person name="Klenk H.-P."/>
        </authorList>
    </citation>
    <scope>NUCLEOTIDE SEQUENCE [LARGE SCALE GENOMIC DNA]</scope>
    <source>
        <strain evidence="3 4">DSM 23737</strain>
    </source>
</reference>
<dbReference type="Proteomes" id="UP000524237">
    <property type="component" value="Unassembled WGS sequence"/>
</dbReference>
<dbReference type="PANTHER" id="PTHR37938">
    <property type="entry name" value="BLL0215 PROTEIN"/>
    <property type="match status" value="1"/>
</dbReference>
<dbReference type="PANTHER" id="PTHR37938:SF1">
    <property type="entry name" value="BLL0215 PROTEIN"/>
    <property type="match status" value="1"/>
</dbReference>
<accession>A0A7W3JU68</accession>
<evidence type="ECO:0000256" key="1">
    <source>
        <dbReference type="SAM" id="Phobius"/>
    </source>
</evidence>
<keyword evidence="4" id="KW-1185">Reference proteome</keyword>
<dbReference type="Pfam" id="PF03703">
    <property type="entry name" value="bPH_2"/>
    <property type="match status" value="1"/>
</dbReference>
<dbReference type="InterPro" id="IPR005182">
    <property type="entry name" value="YdbS-like_PH"/>
</dbReference>
<sequence length="182" mass="20329">MPNPTDTIAVVPLTPERAEPVVARLRRHGRVLVLPSIALIVLAGVAGYGPSLLTEAWMMTPFWIVTAALVLLLWILPLVTWMGGRVIITTRRVIVYNGFLVRTRQEILCARIHDVTVRRTAIQGIFGSGDVLLNTGAEKQIRLRDLPKPNLVLSALTDLVEKNAPLRMQLQRDDARWNTDEI</sequence>
<name>A0A7W3JU68_9MICO</name>
<protein>
    <submittedName>
        <fullName evidence="3">Putative membrane protein YdbT with pleckstrin-like domain</fullName>
    </submittedName>
</protein>
<comment type="caution">
    <text evidence="3">The sequence shown here is derived from an EMBL/GenBank/DDBJ whole genome shotgun (WGS) entry which is preliminary data.</text>
</comment>
<dbReference type="RefSeq" id="WP_182484621.1">
    <property type="nucleotide sequence ID" value="NZ_JACGWU010000003.1"/>
</dbReference>
<evidence type="ECO:0000259" key="2">
    <source>
        <dbReference type="Pfam" id="PF03703"/>
    </source>
</evidence>
<proteinExistence type="predicted"/>
<feature type="transmembrane region" description="Helical" evidence="1">
    <location>
        <begin position="62"/>
        <end position="82"/>
    </location>
</feature>
<dbReference type="AlphaFoldDB" id="A0A7W3JU68"/>
<feature type="transmembrane region" description="Helical" evidence="1">
    <location>
        <begin position="31"/>
        <end position="50"/>
    </location>
</feature>
<evidence type="ECO:0000313" key="4">
    <source>
        <dbReference type="Proteomes" id="UP000524237"/>
    </source>
</evidence>
<gene>
    <name evidence="3" type="ORF">FB555_001280</name>
</gene>
<keyword evidence="1" id="KW-0472">Membrane</keyword>
<keyword evidence="1" id="KW-0812">Transmembrane</keyword>
<feature type="domain" description="YdbS-like PH" evidence="2">
    <location>
        <begin position="85"/>
        <end position="150"/>
    </location>
</feature>
<dbReference type="EMBL" id="JACGWU010000003">
    <property type="protein sequence ID" value="MBA8829177.1"/>
    <property type="molecule type" value="Genomic_DNA"/>
</dbReference>
<keyword evidence="1" id="KW-1133">Transmembrane helix</keyword>
<evidence type="ECO:0000313" key="3">
    <source>
        <dbReference type="EMBL" id="MBA8829177.1"/>
    </source>
</evidence>